<dbReference type="AlphaFoldDB" id="A0A0B5DJJ3"/>
<sequence length="131" mass="14712">MQPAVDARQLRGGAMWDGPFYRVKREGYEILFVPGGGEDLDEVCDVDMWVIFADGNRWSGTVMTLDLVRQLMDRGKNTGECLNGSYFYYWDGLIVRDPGIPAMVRVIDDLVATGDYQSALRPLGPEDDRDA</sequence>
<organism evidence="1 2">
    <name type="scientific">Streptomyces nodosus</name>
    <dbReference type="NCBI Taxonomy" id="40318"/>
    <lineage>
        <taxon>Bacteria</taxon>
        <taxon>Bacillati</taxon>
        <taxon>Actinomycetota</taxon>
        <taxon>Actinomycetes</taxon>
        <taxon>Kitasatosporales</taxon>
        <taxon>Streptomycetaceae</taxon>
        <taxon>Streptomyces</taxon>
    </lineage>
</organism>
<evidence type="ECO:0000313" key="1">
    <source>
        <dbReference type="EMBL" id="AJE40132.1"/>
    </source>
</evidence>
<reference evidence="1 2" key="2">
    <citation type="journal article" date="2016" name="Appl. Microbiol. Biotechnol.">
        <title>Exploiting the genome sequence of Streptomyces nodosus for enhanced antibiotic production.</title>
        <authorList>
            <person name="Sweeney P."/>
            <person name="Murphy C.D."/>
            <person name="Caffrey P."/>
        </authorList>
    </citation>
    <scope>NUCLEOTIDE SEQUENCE [LARGE SCALE GENOMIC DNA]</scope>
    <source>
        <strain evidence="1 2">ATCC 14899</strain>
    </source>
</reference>
<proteinExistence type="predicted"/>
<dbReference type="EMBL" id="CP009313">
    <property type="protein sequence ID" value="AJE40132.1"/>
    <property type="molecule type" value="Genomic_DNA"/>
</dbReference>
<dbReference type="Proteomes" id="UP000031526">
    <property type="component" value="Chromosome"/>
</dbReference>
<name>A0A0B5DJJ3_9ACTN</name>
<evidence type="ECO:0000313" key="2">
    <source>
        <dbReference type="Proteomes" id="UP000031526"/>
    </source>
</evidence>
<dbReference type="HOGENOM" id="CLU_166910_0_0_11"/>
<reference evidence="2" key="1">
    <citation type="submission" date="2014-09" db="EMBL/GenBank/DDBJ databases">
        <title>Sequence of the Streptomyces nodosus genome.</title>
        <authorList>
            <person name="Sweeney P."/>
            <person name="Stephens N."/>
            <person name="Murphy C."/>
            <person name="Caffrey P."/>
        </authorList>
    </citation>
    <scope>NUCLEOTIDE SEQUENCE [LARGE SCALE GENOMIC DNA]</scope>
    <source>
        <strain evidence="2">ATCC 14899</strain>
    </source>
</reference>
<protein>
    <submittedName>
        <fullName evidence="1">Uncharacterized protein</fullName>
    </submittedName>
</protein>
<keyword evidence="2" id="KW-1185">Reference proteome</keyword>
<accession>A0A0B5DJJ3</accession>
<gene>
    <name evidence="1" type="ORF">SNOD_08875</name>
</gene>